<dbReference type="PANTHER" id="PTHR12174">
    <property type="entry name" value="SIGNAL PEPTIDE PEPTIDASE"/>
    <property type="match status" value="1"/>
</dbReference>
<feature type="transmembrane region" description="Helical" evidence="9">
    <location>
        <begin position="450"/>
        <end position="468"/>
    </location>
</feature>
<evidence type="ECO:0000256" key="10">
    <source>
        <dbReference type="SAM" id="SignalP"/>
    </source>
</evidence>
<sequence>MKPMTVQWLLLLLLLSLPRAHCVVPTGILSLHLLLPSPHDPFPLVQHFFCSPSAAAGWGHALPTRSNAHYQSLEQLPADNRDGCAPHHLDTSKNTLKINNSLVVIDRGNCSFAAKALRAQAAGASGVIIRGTKKAVFEAIACRNGSDLCGEVMMSIGEETMANFMAIVGSGGARLDKPVFEYDCSHGQAFVDKLATPVWRTDSEKCSSNYKCKSRSCVLTGHSTFGHVSGTKHQVCCMWDTFVLMGTTNKTMAKALTIPVVYVTISDGHKLQTVMDKYSTLSLVARTYRRELPIIDVSSMLLWALGVATAIGAAYYSARVVPMYNDSGALCGQEDRQYEQEVPEEEDRGIWELDVRHAVGFIILAGVILTVLYYVNVAAAIPVLFAVSAAASMAQVVATPALEKWMPGLATRKITLPHFIGDTARLSELLGLLPSGTLAIVWYLHRHDYWILQDIMGICLCFVFLRFVQLPNLNVATVFLTLGFFYDVFFVFLSPIFFGSSVMKDVATGGPAAYTKSGYPGVDYCERYPQYQACVDPEPMPMLLVMPRMLNWAGGVSMLGLGDIILPGMLLSFALRFDDAQGTTSYFRLMAVGYAVGLALANLAVTITQMGQPALMYLVPTTLGTLIVASKRNGDFNAVWTGVGIDEKRRSGQGSGYRAVGSEEGYTGSAVGDVRDATSSLSDGDHVPLLRSPSS</sequence>
<feature type="transmembrane region" description="Helical" evidence="9">
    <location>
        <begin position="549"/>
        <end position="574"/>
    </location>
</feature>
<dbReference type="HOGENOM" id="CLU_022054_0_0_1"/>
<organism evidence="12 13">
    <name type="scientific">Hyaloperonospora arabidopsidis (strain Emoy2)</name>
    <name type="common">Downy mildew agent</name>
    <name type="synonym">Peronospora arabidopsidis</name>
    <dbReference type="NCBI Taxonomy" id="559515"/>
    <lineage>
        <taxon>Eukaryota</taxon>
        <taxon>Sar</taxon>
        <taxon>Stramenopiles</taxon>
        <taxon>Oomycota</taxon>
        <taxon>Peronosporomycetes</taxon>
        <taxon>Peronosporales</taxon>
        <taxon>Peronosporaceae</taxon>
        <taxon>Hyaloperonospora</taxon>
    </lineage>
</organism>
<name>M4BLT4_HYAAE</name>
<reference evidence="13" key="1">
    <citation type="journal article" date="2010" name="Science">
        <title>Signatures of adaptation to obligate biotrophy in the Hyaloperonospora arabidopsidis genome.</title>
        <authorList>
            <person name="Baxter L."/>
            <person name="Tripathy S."/>
            <person name="Ishaque N."/>
            <person name="Boot N."/>
            <person name="Cabral A."/>
            <person name="Kemen E."/>
            <person name="Thines M."/>
            <person name="Ah-Fong A."/>
            <person name="Anderson R."/>
            <person name="Badejoko W."/>
            <person name="Bittner-Eddy P."/>
            <person name="Boore J.L."/>
            <person name="Chibucos M.C."/>
            <person name="Coates M."/>
            <person name="Dehal P."/>
            <person name="Delehaunty K."/>
            <person name="Dong S."/>
            <person name="Downton P."/>
            <person name="Dumas B."/>
            <person name="Fabro G."/>
            <person name="Fronick C."/>
            <person name="Fuerstenberg S.I."/>
            <person name="Fulton L."/>
            <person name="Gaulin E."/>
            <person name="Govers F."/>
            <person name="Hughes L."/>
            <person name="Humphray S."/>
            <person name="Jiang R.H."/>
            <person name="Judelson H."/>
            <person name="Kamoun S."/>
            <person name="Kyung K."/>
            <person name="Meijer H."/>
            <person name="Minx P."/>
            <person name="Morris P."/>
            <person name="Nelson J."/>
            <person name="Phuntumart V."/>
            <person name="Qutob D."/>
            <person name="Rehmany A."/>
            <person name="Rougon-Cardoso A."/>
            <person name="Ryden P."/>
            <person name="Torto-Alalibo T."/>
            <person name="Studholme D."/>
            <person name="Wang Y."/>
            <person name="Win J."/>
            <person name="Wood J."/>
            <person name="Clifton S.W."/>
            <person name="Rogers J."/>
            <person name="Van den Ackerveken G."/>
            <person name="Jones J.D."/>
            <person name="McDowell J.M."/>
            <person name="Beynon J."/>
            <person name="Tyler B.M."/>
        </authorList>
    </citation>
    <scope>NUCLEOTIDE SEQUENCE [LARGE SCALE GENOMIC DNA]</scope>
    <source>
        <strain evidence="13">Emoy2</strain>
    </source>
</reference>
<evidence type="ECO:0000313" key="13">
    <source>
        <dbReference type="Proteomes" id="UP000011713"/>
    </source>
</evidence>
<feature type="region of interest" description="Disordered" evidence="8">
    <location>
        <begin position="649"/>
        <end position="695"/>
    </location>
</feature>
<evidence type="ECO:0000256" key="7">
    <source>
        <dbReference type="ARBA" id="ARBA00023136"/>
    </source>
</evidence>
<dbReference type="GO" id="GO:0006465">
    <property type="term" value="P:signal peptide processing"/>
    <property type="evidence" value="ECO:0007669"/>
    <property type="project" value="TreeGrafter"/>
</dbReference>
<dbReference type="InterPro" id="IPR046450">
    <property type="entry name" value="PA_dom_sf"/>
</dbReference>
<evidence type="ECO:0000256" key="4">
    <source>
        <dbReference type="ARBA" id="ARBA00022753"/>
    </source>
</evidence>
<dbReference type="PANTHER" id="PTHR12174:SF22">
    <property type="entry name" value="SIGNAL PEPTIDE PEPTIDASE-LIKE 3"/>
    <property type="match status" value="1"/>
</dbReference>
<evidence type="ECO:0000256" key="5">
    <source>
        <dbReference type="ARBA" id="ARBA00022801"/>
    </source>
</evidence>
<dbReference type="InterPro" id="IPR003137">
    <property type="entry name" value="PA_domain"/>
</dbReference>
<dbReference type="VEuPathDB" id="FungiDB:HpaG807369"/>
<feature type="transmembrane region" description="Helical" evidence="9">
    <location>
        <begin position="358"/>
        <end position="375"/>
    </location>
</feature>
<accession>M4BLT4</accession>
<dbReference type="Gene3D" id="3.50.30.30">
    <property type="match status" value="1"/>
</dbReference>
<comment type="similarity">
    <text evidence="2">Belongs to the peptidase A22B family.</text>
</comment>
<dbReference type="EMBL" id="JH598398">
    <property type="status" value="NOT_ANNOTATED_CDS"/>
    <property type="molecule type" value="Genomic_DNA"/>
</dbReference>
<evidence type="ECO:0000256" key="8">
    <source>
        <dbReference type="SAM" id="MobiDB-lite"/>
    </source>
</evidence>
<dbReference type="GO" id="GO:0098554">
    <property type="term" value="C:cytoplasmic side of endoplasmic reticulum membrane"/>
    <property type="evidence" value="ECO:0007669"/>
    <property type="project" value="TreeGrafter"/>
</dbReference>
<keyword evidence="7 9" id="KW-0472">Membrane</keyword>
<dbReference type="eggNOG" id="KOG2442">
    <property type="taxonomic scope" value="Eukaryota"/>
</dbReference>
<keyword evidence="10" id="KW-0732">Signal</keyword>
<dbReference type="InterPro" id="IPR007369">
    <property type="entry name" value="Peptidase_A22B_SPP"/>
</dbReference>
<evidence type="ECO:0000256" key="9">
    <source>
        <dbReference type="SAM" id="Phobius"/>
    </source>
</evidence>
<dbReference type="InParanoid" id="M4BLT4"/>
<evidence type="ECO:0000313" key="12">
    <source>
        <dbReference type="EnsemblProtists" id="HpaP807369"/>
    </source>
</evidence>
<keyword evidence="3 9" id="KW-0812">Transmembrane</keyword>
<feature type="domain" description="PA" evidence="11">
    <location>
        <begin position="80"/>
        <end position="131"/>
    </location>
</feature>
<feature type="signal peptide" evidence="10">
    <location>
        <begin position="1"/>
        <end position="22"/>
    </location>
</feature>
<dbReference type="Pfam" id="PF02225">
    <property type="entry name" value="PA"/>
    <property type="match status" value="1"/>
</dbReference>
<dbReference type="GO" id="GO:0042500">
    <property type="term" value="F:aspartic endopeptidase activity, intramembrane cleaving"/>
    <property type="evidence" value="ECO:0007669"/>
    <property type="project" value="InterPro"/>
</dbReference>
<dbReference type="SMART" id="SM00730">
    <property type="entry name" value="PSN"/>
    <property type="match status" value="1"/>
</dbReference>
<dbReference type="OMA" id="DPEPMPM"/>
<feature type="transmembrane region" description="Helical" evidence="9">
    <location>
        <begin position="586"/>
        <end position="608"/>
    </location>
</feature>
<evidence type="ECO:0000259" key="11">
    <source>
        <dbReference type="Pfam" id="PF02225"/>
    </source>
</evidence>
<feature type="transmembrane region" description="Helical" evidence="9">
    <location>
        <begin position="300"/>
        <end position="318"/>
    </location>
</feature>
<proteinExistence type="inferred from homology"/>
<dbReference type="GO" id="GO:0098553">
    <property type="term" value="C:lumenal side of endoplasmic reticulum membrane"/>
    <property type="evidence" value="ECO:0007669"/>
    <property type="project" value="TreeGrafter"/>
</dbReference>
<evidence type="ECO:0000256" key="3">
    <source>
        <dbReference type="ARBA" id="ARBA00022692"/>
    </source>
</evidence>
<dbReference type="AlphaFoldDB" id="M4BLT4"/>
<protein>
    <recommendedName>
        <fullName evidence="11">PA domain-containing protein</fullName>
    </recommendedName>
</protein>
<dbReference type="Proteomes" id="UP000011713">
    <property type="component" value="Unassembled WGS sequence"/>
</dbReference>
<keyword evidence="13" id="KW-1185">Reference proteome</keyword>
<keyword evidence="4" id="KW-0967">Endosome</keyword>
<dbReference type="SUPFAM" id="SSF52025">
    <property type="entry name" value="PA domain"/>
    <property type="match status" value="1"/>
</dbReference>
<evidence type="ECO:0000256" key="2">
    <source>
        <dbReference type="ARBA" id="ARBA00006859"/>
    </source>
</evidence>
<dbReference type="InterPro" id="IPR006639">
    <property type="entry name" value="Preselin/SPP"/>
</dbReference>
<dbReference type="GO" id="GO:0010008">
    <property type="term" value="C:endosome membrane"/>
    <property type="evidence" value="ECO:0007669"/>
    <property type="project" value="UniProtKB-SubCell"/>
</dbReference>
<dbReference type="Pfam" id="PF04258">
    <property type="entry name" value="Peptidase_A22B"/>
    <property type="match status" value="1"/>
</dbReference>
<dbReference type="GO" id="GO:0033619">
    <property type="term" value="P:membrane protein proteolysis"/>
    <property type="evidence" value="ECO:0007669"/>
    <property type="project" value="TreeGrafter"/>
</dbReference>
<reference evidence="12" key="2">
    <citation type="submission" date="2015-06" db="UniProtKB">
        <authorList>
            <consortium name="EnsemblProtists"/>
        </authorList>
    </citation>
    <scope>IDENTIFICATION</scope>
    <source>
        <strain evidence="12">Emoy2</strain>
    </source>
</reference>
<feature type="transmembrane region" description="Helical" evidence="9">
    <location>
        <begin position="475"/>
        <end position="498"/>
    </location>
</feature>
<dbReference type="GO" id="GO:0030660">
    <property type="term" value="C:Golgi-associated vesicle membrane"/>
    <property type="evidence" value="ECO:0007669"/>
    <property type="project" value="TreeGrafter"/>
</dbReference>
<dbReference type="EnsemblProtists" id="HpaT807369">
    <property type="protein sequence ID" value="HpaP807369"/>
    <property type="gene ID" value="HpaG807369"/>
</dbReference>
<feature type="chain" id="PRO_5004049183" description="PA domain-containing protein" evidence="10">
    <location>
        <begin position="23"/>
        <end position="695"/>
    </location>
</feature>
<keyword evidence="5" id="KW-0378">Hydrolase</keyword>
<evidence type="ECO:0000256" key="1">
    <source>
        <dbReference type="ARBA" id="ARBA00004337"/>
    </source>
</evidence>
<evidence type="ECO:0000256" key="6">
    <source>
        <dbReference type="ARBA" id="ARBA00022989"/>
    </source>
</evidence>
<comment type="subcellular location">
    <subcellularLocation>
        <location evidence="1">Endosome membrane</location>
        <topology evidence="1">Multi-pass membrane protein</topology>
    </subcellularLocation>
</comment>
<keyword evidence="6 9" id="KW-1133">Transmembrane helix</keyword>